<keyword evidence="2" id="KW-1185">Reference proteome</keyword>
<name>A0A8S4PYG1_OWEFU</name>
<dbReference type="Proteomes" id="UP000749559">
    <property type="component" value="Unassembled WGS sequence"/>
</dbReference>
<accession>A0A8S4PYG1</accession>
<evidence type="ECO:0000313" key="1">
    <source>
        <dbReference type="EMBL" id="CAH1797803.1"/>
    </source>
</evidence>
<reference evidence="1" key="1">
    <citation type="submission" date="2022-03" db="EMBL/GenBank/DDBJ databases">
        <authorList>
            <person name="Martin C."/>
        </authorList>
    </citation>
    <scope>NUCLEOTIDE SEQUENCE</scope>
</reference>
<protein>
    <submittedName>
        <fullName evidence="1">Uncharacterized protein</fullName>
    </submittedName>
</protein>
<feature type="non-terminal residue" evidence="1">
    <location>
        <position position="112"/>
    </location>
</feature>
<comment type="caution">
    <text evidence="1">The sequence shown here is derived from an EMBL/GenBank/DDBJ whole genome shotgun (WGS) entry which is preliminary data.</text>
</comment>
<proteinExistence type="predicted"/>
<feature type="non-terminal residue" evidence="1">
    <location>
        <position position="1"/>
    </location>
</feature>
<evidence type="ECO:0000313" key="2">
    <source>
        <dbReference type="Proteomes" id="UP000749559"/>
    </source>
</evidence>
<sequence length="112" mass="13553">FDKILALKMNYNMLLKIGALQTLRFKNQKSRMLNFENSQRWFLQKIQRTIHQDSIIIPSKHHKILMHTLEKTADSISHQEQDNLYIRTKRNLDFLYLFRKNGDRNDPSTEYD</sequence>
<organism evidence="1 2">
    <name type="scientific">Owenia fusiformis</name>
    <name type="common">Polychaete worm</name>
    <dbReference type="NCBI Taxonomy" id="6347"/>
    <lineage>
        <taxon>Eukaryota</taxon>
        <taxon>Metazoa</taxon>
        <taxon>Spiralia</taxon>
        <taxon>Lophotrochozoa</taxon>
        <taxon>Annelida</taxon>
        <taxon>Polychaeta</taxon>
        <taxon>Sedentaria</taxon>
        <taxon>Canalipalpata</taxon>
        <taxon>Sabellida</taxon>
        <taxon>Oweniida</taxon>
        <taxon>Oweniidae</taxon>
        <taxon>Owenia</taxon>
    </lineage>
</organism>
<dbReference type="AlphaFoldDB" id="A0A8S4PYG1"/>
<dbReference type="EMBL" id="CAIIXF020000010">
    <property type="protein sequence ID" value="CAH1797803.1"/>
    <property type="molecule type" value="Genomic_DNA"/>
</dbReference>
<gene>
    <name evidence="1" type="ORF">OFUS_LOCUS22023</name>
</gene>